<accession>E0U7S2</accession>
<dbReference type="STRING" id="497965.Cyan7822_2927"/>
<dbReference type="HOGENOM" id="CLU_086346_0_0_3"/>
<sequence>MKLPIFNFSTDKGSEEYRQLQTPIPTAGSKRITNSRSLTFDFRLLQNFKEIQSYLTLAVVILGCLFGITSLQQPKLQALTKSGLSASDYQQAEGLEKVKLDILKKLPALGFDNLLADWSLLQFIQYYGDEDARKVTGYSLSPDYLEIISQNDPKFSQAYLRISPASSINAGRPDRTIAIMNEGLKSLNPNIPEAYLVWLYKGVDELLFLGDTKAAKQSYQMAANWAKIAGDERIALSAENTVNFLSKKPDSKTAQVGAWFMVFVNSSDLKTKIFAKNKIENLGGKLTLYADGRVTATAPKED</sequence>
<gene>
    <name evidence="1" type="ordered locus">Cyan7822_2927</name>
</gene>
<proteinExistence type="predicted"/>
<dbReference type="Proteomes" id="UP000008206">
    <property type="component" value="Chromosome"/>
</dbReference>
<dbReference type="RefSeq" id="WP_013322987.1">
    <property type="nucleotide sequence ID" value="NC_014501.1"/>
</dbReference>
<reference evidence="2" key="1">
    <citation type="journal article" date="2011" name="MBio">
        <title>Novel metabolic attributes of the genus Cyanothece, comprising a group of unicellular nitrogen-fixing Cyanobacteria.</title>
        <authorList>
            <person name="Bandyopadhyay A."/>
            <person name="Elvitigala T."/>
            <person name="Welsh E."/>
            <person name="Stockel J."/>
            <person name="Liberton M."/>
            <person name="Min H."/>
            <person name="Sherman L.A."/>
            <person name="Pakrasi H.B."/>
        </authorList>
    </citation>
    <scope>NUCLEOTIDE SEQUENCE [LARGE SCALE GENOMIC DNA]</scope>
    <source>
        <strain evidence="2">PCC 7822</strain>
    </source>
</reference>
<evidence type="ECO:0000313" key="1">
    <source>
        <dbReference type="EMBL" id="ADN14884.1"/>
    </source>
</evidence>
<organism evidence="1 2">
    <name type="scientific">Gloeothece verrucosa (strain PCC 7822)</name>
    <name type="common">Cyanothece sp. (strain PCC 7822)</name>
    <dbReference type="NCBI Taxonomy" id="497965"/>
    <lineage>
        <taxon>Bacteria</taxon>
        <taxon>Bacillati</taxon>
        <taxon>Cyanobacteriota</taxon>
        <taxon>Cyanophyceae</taxon>
        <taxon>Oscillatoriophycideae</taxon>
        <taxon>Chroococcales</taxon>
        <taxon>Aphanothecaceae</taxon>
        <taxon>Gloeothece</taxon>
        <taxon>Gloeothece verrucosa</taxon>
    </lineage>
</organism>
<dbReference type="eggNOG" id="COG0457">
    <property type="taxonomic scope" value="Bacteria"/>
</dbReference>
<dbReference type="AlphaFoldDB" id="E0U7S2"/>
<keyword evidence="2" id="KW-1185">Reference proteome</keyword>
<evidence type="ECO:0000313" key="2">
    <source>
        <dbReference type="Proteomes" id="UP000008206"/>
    </source>
</evidence>
<name>E0U7S2_GLOV7</name>
<protein>
    <submittedName>
        <fullName evidence="1">Uncharacterized protein</fullName>
    </submittedName>
</protein>
<dbReference type="KEGG" id="cyj:Cyan7822_2927"/>
<dbReference type="EMBL" id="CP002198">
    <property type="protein sequence ID" value="ADN14884.1"/>
    <property type="molecule type" value="Genomic_DNA"/>
</dbReference>